<evidence type="ECO:0000256" key="2">
    <source>
        <dbReference type="ARBA" id="ARBA00010076"/>
    </source>
</evidence>
<evidence type="ECO:0000256" key="7">
    <source>
        <dbReference type="SAM" id="Phobius"/>
    </source>
</evidence>
<name>A0A0B7AJW2_9EUPU</name>
<keyword evidence="4 7" id="KW-0812">Transmembrane</keyword>
<keyword evidence="6 7" id="KW-0472">Membrane</keyword>
<organism evidence="8">
    <name type="scientific">Arion vulgaris</name>
    <dbReference type="NCBI Taxonomy" id="1028688"/>
    <lineage>
        <taxon>Eukaryota</taxon>
        <taxon>Metazoa</taxon>
        <taxon>Spiralia</taxon>
        <taxon>Lophotrochozoa</taxon>
        <taxon>Mollusca</taxon>
        <taxon>Gastropoda</taxon>
        <taxon>Heterobranchia</taxon>
        <taxon>Euthyneura</taxon>
        <taxon>Panpulmonata</taxon>
        <taxon>Eupulmonata</taxon>
        <taxon>Stylommatophora</taxon>
        <taxon>Helicina</taxon>
        <taxon>Arionoidea</taxon>
        <taxon>Arionidae</taxon>
        <taxon>Arion</taxon>
    </lineage>
</organism>
<dbReference type="GO" id="GO:0005765">
    <property type="term" value="C:lysosomal membrane"/>
    <property type="evidence" value="ECO:0007669"/>
    <property type="project" value="TreeGrafter"/>
</dbReference>
<feature type="transmembrane region" description="Helical" evidence="7">
    <location>
        <begin position="98"/>
        <end position="120"/>
    </location>
</feature>
<comment type="subcellular location">
    <subcellularLocation>
        <location evidence="1">Endomembrane system</location>
        <topology evidence="1">Multi-pass membrane protein</topology>
    </subcellularLocation>
</comment>
<proteinExistence type="inferred from homology"/>
<reference evidence="8" key="1">
    <citation type="submission" date="2014-12" db="EMBL/GenBank/DDBJ databases">
        <title>Insight into the proteome of Arion vulgaris.</title>
        <authorList>
            <person name="Aradska J."/>
            <person name="Bulat T."/>
            <person name="Smidak R."/>
            <person name="Sarate P."/>
            <person name="Gangsoo J."/>
            <person name="Sialana F."/>
            <person name="Bilban M."/>
            <person name="Lubec G."/>
        </authorList>
    </citation>
    <scope>NUCLEOTIDE SEQUENCE</scope>
    <source>
        <tissue evidence="8">Skin</tissue>
    </source>
</reference>
<dbReference type="GO" id="GO:0012505">
    <property type="term" value="C:endomembrane system"/>
    <property type="evidence" value="ECO:0007669"/>
    <property type="project" value="UniProtKB-SubCell"/>
</dbReference>
<evidence type="ECO:0000256" key="3">
    <source>
        <dbReference type="ARBA" id="ARBA00022448"/>
    </source>
</evidence>
<evidence type="ECO:0000256" key="4">
    <source>
        <dbReference type="ARBA" id="ARBA00022692"/>
    </source>
</evidence>
<dbReference type="PANTHER" id="PTHR12479:SF10">
    <property type="entry name" value="LYSOSOMAL-ASSOCIATED TRANSMEMBRANE PROTEIN"/>
    <property type="match status" value="1"/>
</dbReference>
<keyword evidence="5 7" id="KW-1133">Transmembrane helix</keyword>
<accession>A0A0B7AJW2</accession>
<gene>
    <name evidence="8" type="primary">ORF124517</name>
</gene>
<feature type="transmembrane region" description="Helical" evidence="7">
    <location>
        <begin position="127"/>
        <end position="152"/>
    </location>
</feature>
<evidence type="ECO:0000256" key="6">
    <source>
        <dbReference type="ARBA" id="ARBA00023136"/>
    </source>
</evidence>
<dbReference type="EMBL" id="HACG01034273">
    <property type="protein sequence ID" value="CEK81138.1"/>
    <property type="molecule type" value="Transcribed_RNA"/>
</dbReference>
<comment type="similarity">
    <text evidence="2">Belongs to the LAPTM4/LAPTM5 transporter family.</text>
</comment>
<dbReference type="InterPro" id="IPR004687">
    <property type="entry name" value="LAPTM4/5"/>
</dbReference>
<evidence type="ECO:0000256" key="1">
    <source>
        <dbReference type="ARBA" id="ARBA00004127"/>
    </source>
</evidence>
<sequence length="254" mass="28793">MIMMLKYSDTLPGVDPRSYRCCLCCHVKTGTLLYGIFVALVDLLVLGLLVFAAIRPDVLISQTEQRIDGFMLVQTNNGSFYKNFGYESYKQQINKDNLSLMFGLTLICFVSTLALVYGVARNVAGYLMPFFCMQVFDFCLCCLVTVGCFTYAPNVKHWIHDQGLQNYPGMDHLLSMDSDYLLLIFVAVLIFVLSVKAYFICMVWSCYKYIQLHVAARSISREYNVDANAEMLLPPCYEDAIKVSCQQPPAYSSE</sequence>
<protein>
    <recommendedName>
        <fullName evidence="9">Lysosomal-associated transmembrane protein 4A</fullName>
    </recommendedName>
</protein>
<evidence type="ECO:0008006" key="9">
    <source>
        <dbReference type="Google" id="ProtNLM"/>
    </source>
</evidence>
<dbReference type="InterPro" id="IPR051115">
    <property type="entry name" value="LAPTM_transporter"/>
</dbReference>
<dbReference type="AlphaFoldDB" id="A0A0B7AJW2"/>
<dbReference type="PANTHER" id="PTHR12479">
    <property type="entry name" value="LYSOSOMAL-ASSOCIATED TRANSMEMBRANE PROTEIN"/>
    <property type="match status" value="1"/>
</dbReference>
<evidence type="ECO:0000256" key="5">
    <source>
        <dbReference type="ARBA" id="ARBA00022989"/>
    </source>
</evidence>
<feature type="transmembrane region" description="Helical" evidence="7">
    <location>
        <begin position="32"/>
        <end position="54"/>
    </location>
</feature>
<evidence type="ECO:0000313" key="8">
    <source>
        <dbReference type="EMBL" id="CEK81138.1"/>
    </source>
</evidence>
<dbReference type="Pfam" id="PF03821">
    <property type="entry name" value="Mtp"/>
    <property type="match status" value="2"/>
</dbReference>
<feature type="transmembrane region" description="Helical" evidence="7">
    <location>
        <begin position="180"/>
        <end position="207"/>
    </location>
</feature>
<keyword evidence="3" id="KW-0813">Transport</keyword>